<reference evidence="1" key="1">
    <citation type="submission" date="2021-05" db="EMBL/GenBank/DDBJ databases">
        <authorList>
            <person name="Alioto T."/>
            <person name="Alioto T."/>
            <person name="Gomez Garrido J."/>
        </authorList>
    </citation>
    <scope>NUCLEOTIDE SEQUENCE</scope>
</reference>
<dbReference type="AlphaFoldDB" id="A0A8D9BFW7"/>
<evidence type="ECO:0000313" key="1">
    <source>
        <dbReference type="EMBL" id="CAG6784534.1"/>
    </source>
</evidence>
<organism evidence="1">
    <name type="scientific">Cacopsylla melanoneura</name>
    <dbReference type="NCBI Taxonomy" id="428564"/>
    <lineage>
        <taxon>Eukaryota</taxon>
        <taxon>Metazoa</taxon>
        <taxon>Ecdysozoa</taxon>
        <taxon>Arthropoda</taxon>
        <taxon>Hexapoda</taxon>
        <taxon>Insecta</taxon>
        <taxon>Pterygota</taxon>
        <taxon>Neoptera</taxon>
        <taxon>Paraneoptera</taxon>
        <taxon>Hemiptera</taxon>
        <taxon>Sternorrhyncha</taxon>
        <taxon>Psylloidea</taxon>
        <taxon>Psyllidae</taxon>
        <taxon>Psyllinae</taxon>
        <taxon>Cacopsylla</taxon>
    </lineage>
</organism>
<accession>A0A8D9BFW7</accession>
<protein>
    <submittedName>
        <fullName evidence="1">Uncharacterized protein</fullName>
    </submittedName>
</protein>
<proteinExistence type="predicted"/>
<sequence>MSLNLSFYILYPRPPSFYSRQRAKGDYAHIVLTSHKYEEKQYHKFQSYGNNNNNHPVGNILKGSGKGVGDKGAGSDFSFRMECLKGQQSYRGMRIGSWKRDVFKVGTGIFLKV</sequence>
<name>A0A8D9BFW7_9HEMI</name>
<dbReference type="EMBL" id="HBUF01638228">
    <property type="protein sequence ID" value="CAG6784535.1"/>
    <property type="molecule type" value="Transcribed_RNA"/>
</dbReference>
<dbReference type="EMBL" id="HBUF01638227">
    <property type="protein sequence ID" value="CAG6784534.1"/>
    <property type="molecule type" value="Transcribed_RNA"/>
</dbReference>